<sequence length="51" mass="5592">MKLRVKVSLAIIIGLGIFASAASIIKTVQLKSLSSRDDHTFDTVDLSLWTM</sequence>
<organism evidence="2 3">
    <name type="scientific">Lasallia pustulata</name>
    <dbReference type="NCBI Taxonomy" id="136370"/>
    <lineage>
        <taxon>Eukaryota</taxon>
        <taxon>Fungi</taxon>
        <taxon>Dikarya</taxon>
        <taxon>Ascomycota</taxon>
        <taxon>Pezizomycotina</taxon>
        <taxon>Lecanoromycetes</taxon>
        <taxon>OSLEUM clade</taxon>
        <taxon>Umbilicariomycetidae</taxon>
        <taxon>Umbilicariales</taxon>
        <taxon>Umbilicariaceae</taxon>
        <taxon>Lasallia</taxon>
    </lineage>
</organism>
<dbReference type="AlphaFoldDB" id="A0A5M8PPV1"/>
<protein>
    <submittedName>
        <fullName evidence="2">Integral membrane</fullName>
    </submittedName>
</protein>
<dbReference type="Pfam" id="PF20684">
    <property type="entry name" value="Fung_rhodopsin"/>
    <property type="match status" value="1"/>
</dbReference>
<name>A0A5M8PPV1_9LECA</name>
<evidence type="ECO:0000313" key="3">
    <source>
        <dbReference type="Proteomes" id="UP000324767"/>
    </source>
</evidence>
<dbReference type="Proteomes" id="UP000324767">
    <property type="component" value="Unassembled WGS sequence"/>
</dbReference>
<dbReference type="InterPro" id="IPR049326">
    <property type="entry name" value="Rhodopsin_dom_fungi"/>
</dbReference>
<proteinExistence type="predicted"/>
<dbReference type="OrthoDB" id="3934549at2759"/>
<comment type="caution">
    <text evidence="2">The sequence shown here is derived from an EMBL/GenBank/DDBJ whole genome shotgun (WGS) entry which is preliminary data.</text>
</comment>
<reference evidence="2 3" key="1">
    <citation type="submission" date="2019-09" db="EMBL/GenBank/DDBJ databases">
        <title>The hologenome of the rock-dwelling lichen Lasallia pustulata.</title>
        <authorList>
            <person name="Greshake Tzovaras B."/>
            <person name="Segers F."/>
            <person name="Bicker A."/>
            <person name="Dal Grande F."/>
            <person name="Otte J."/>
            <person name="Hankeln T."/>
            <person name="Schmitt I."/>
            <person name="Ebersberger I."/>
        </authorList>
    </citation>
    <scope>NUCLEOTIDE SEQUENCE [LARGE SCALE GENOMIC DNA]</scope>
    <source>
        <strain evidence="2">A1-1</strain>
    </source>
</reference>
<accession>A0A5M8PPV1</accession>
<gene>
    <name evidence="2" type="ORF">FRX48_05283</name>
</gene>
<dbReference type="EMBL" id="VXIT01000008">
    <property type="protein sequence ID" value="KAA6410972.1"/>
    <property type="molecule type" value="Genomic_DNA"/>
</dbReference>
<evidence type="ECO:0000313" key="2">
    <source>
        <dbReference type="EMBL" id="KAA6410972.1"/>
    </source>
</evidence>
<feature type="domain" description="Rhodopsin" evidence="1">
    <location>
        <begin position="1"/>
        <end position="51"/>
    </location>
</feature>
<evidence type="ECO:0000259" key="1">
    <source>
        <dbReference type="Pfam" id="PF20684"/>
    </source>
</evidence>